<protein>
    <submittedName>
        <fullName evidence="1">Uncharacterized protein</fullName>
    </submittedName>
</protein>
<proteinExistence type="predicted"/>
<evidence type="ECO:0000313" key="1">
    <source>
        <dbReference type="EMBL" id="TNN42048.1"/>
    </source>
</evidence>
<dbReference type="AlphaFoldDB" id="A0A4Z2FLN4"/>
<gene>
    <name evidence="1" type="ORF">EYF80_047795</name>
</gene>
<sequence length="131" mass="14525">MDLEARLKLIKLRRQGGLRKRRNDDLLLPLGLLAGLHHATLHLGNRPHIMGGLLHLIGSYQEGSVGAMWILWVPLSATDTVLLKYCSSSAHAVSFSLLVTPQNPLQFTLMAENQKTDLSTEQLPHEQTVIS</sequence>
<dbReference type="Proteomes" id="UP000314294">
    <property type="component" value="Unassembled WGS sequence"/>
</dbReference>
<dbReference type="EMBL" id="SRLO01001065">
    <property type="protein sequence ID" value="TNN42048.1"/>
    <property type="molecule type" value="Genomic_DNA"/>
</dbReference>
<accession>A0A4Z2FLN4</accession>
<keyword evidence="2" id="KW-1185">Reference proteome</keyword>
<reference evidence="1 2" key="1">
    <citation type="submission" date="2019-03" db="EMBL/GenBank/DDBJ databases">
        <title>First draft genome of Liparis tanakae, snailfish: a comprehensive survey of snailfish specific genes.</title>
        <authorList>
            <person name="Kim W."/>
            <person name="Song I."/>
            <person name="Jeong J.-H."/>
            <person name="Kim D."/>
            <person name="Kim S."/>
            <person name="Ryu S."/>
            <person name="Song J.Y."/>
            <person name="Lee S.K."/>
        </authorList>
    </citation>
    <scope>NUCLEOTIDE SEQUENCE [LARGE SCALE GENOMIC DNA]</scope>
    <source>
        <tissue evidence="1">Muscle</tissue>
    </source>
</reference>
<organism evidence="1 2">
    <name type="scientific">Liparis tanakae</name>
    <name type="common">Tanaka's snailfish</name>
    <dbReference type="NCBI Taxonomy" id="230148"/>
    <lineage>
        <taxon>Eukaryota</taxon>
        <taxon>Metazoa</taxon>
        <taxon>Chordata</taxon>
        <taxon>Craniata</taxon>
        <taxon>Vertebrata</taxon>
        <taxon>Euteleostomi</taxon>
        <taxon>Actinopterygii</taxon>
        <taxon>Neopterygii</taxon>
        <taxon>Teleostei</taxon>
        <taxon>Neoteleostei</taxon>
        <taxon>Acanthomorphata</taxon>
        <taxon>Eupercaria</taxon>
        <taxon>Perciformes</taxon>
        <taxon>Cottioidei</taxon>
        <taxon>Cottales</taxon>
        <taxon>Liparidae</taxon>
        <taxon>Liparis</taxon>
    </lineage>
</organism>
<name>A0A4Z2FLN4_9TELE</name>
<comment type="caution">
    <text evidence="1">The sequence shown here is derived from an EMBL/GenBank/DDBJ whole genome shotgun (WGS) entry which is preliminary data.</text>
</comment>
<evidence type="ECO:0000313" key="2">
    <source>
        <dbReference type="Proteomes" id="UP000314294"/>
    </source>
</evidence>